<dbReference type="AlphaFoldDB" id="Q4SMJ5"/>
<dbReference type="PANTHER" id="PTHR14662:SF2">
    <property type="entry name" value="PARTNER AND LOCALIZER OF BRCA2"/>
    <property type="match status" value="1"/>
</dbReference>
<feature type="non-terminal residue" evidence="2">
    <location>
        <position position="189"/>
    </location>
</feature>
<protein>
    <submittedName>
        <fullName evidence="2">(spotted green pufferfish) hypothetical protein</fullName>
    </submittedName>
</protein>
<dbReference type="GO" id="GO:0005654">
    <property type="term" value="C:nucleoplasm"/>
    <property type="evidence" value="ECO:0007669"/>
    <property type="project" value="TreeGrafter"/>
</dbReference>
<feature type="domain" description="Partner and localiser of BRCA2 WD40" evidence="1">
    <location>
        <begin position="2"/>
        <end position="168"/>
    </location>
</feature>
<dbReference type="GO" id="GO:0003677">
    <property type="term" value="F:DNA binding"/>
    <property type="evidence" value="ECO:0007669"/>
    <property type="project" value="InterPro"/>
</dbReference>
<proteinExistence type="predicted"/>
<dbReference type="InterPro" id="IPR031920">
    <property type="entry name" value="PALB2_WD40"/>
</dbReference>
<organism evidence="2">
    <name type="scientific">Tetraodon nigroviridis</name>
    <name type="common">Spotted green pufferfish</name>
    <name type="synonym">Chelonodon nigroviridis</name>
    <dbReference type="NCBI Taxonomy" id="99883"/>
    <lineage>
        <taxon>Eukaryota</taxon>
        <taxon>Metazoa</taxon>
        <taxon>Chordata</taxon>
        <taxon>Craniata</taxon>
        <taxon>Vertebrata</taxon>
        <taxon>Euteleostomi</taxon>
        <taxon>Actinopterygii</taxon>
        <taxon>Neopterygii</taxon>
        <taxon>Teleostei</taxon>
        <taxon>Neoteleostei</taxon>
        <taxon>Acanthomorphata</taxon>
        <taxon>Eupercaria</taxon>
        <taxon>Tetraodontiformes</taxon>
        <taxon>Tetradontoidea</taxon>
        <taxon>Tetraodontidae</taxon>
        <taxon>Tetraodon</taxon>
    </lineage>
</organism>
<dbReference type="GO" id="GO:0000724">
    <property type="term" value="P:double-strand break repair via homologous recombination"/>
    <property type="evidence" value="ECO:0007669"/>
    <property type="project" value="InterPro"/>
</dbReference>
<dbReference type="EMBL" id="CAAE01014547">
    <property type="protein sequence ID" value="CAF98137.1"/>
    <property type="molecule type" value="Genomic_DNA"/>
</dbReference>
<sequence length="189" mass="19733">PSGGCLVDACCLPGSSGRLCVAAAGKWAVCLWTQSSASAWSLTHTWSFNEMVINVFAVPDAAGLICVTLGQLEIREVRILSCSSHSQASLCGGSVQTVVGVSKSRVVTLSHSASGSDLRAFTLSDSGSTLSSRPLVSPGVCVGALSPVQGLPDALIGTDDNQQLFIWEYYLSCCSISSSAPTRKKERFQ</sequence>
<evidence type="ECO:0000259" key="1">
    <source>
        <dbReference type="Pfam" id="PF16756"/>
    </source>
</evidence>
<dbReference type="PANTHER" id="PTHR14662">
    <property type="entry name" value="PARTNER AND LOCALIZER OF BRCA2"/>
    <property type="match status" value="1"/>
</dbReference>
<dbReference type="InterPro" id="IPR042417">
    <property type="entry name" value="PALB2"/>
</dbReference>
<gene>
    <name evidence="2" type="ORF">GSTENG00015732001</name>
</gene>
<name>Q4SMJ5_TETNG</name>
<reference evidence="2" key="1">
    <citation type="journal article" date="2004" name="Nature">
        <title>Genome duplication in the teleost fish Tetraodon nigroviridis reveals the early vertebrate proto-karyotype.</title>
        <authorList>
            <person name="Jaillon O."/>
            <person name="Aury J.-M."/>
            <person name="Brunet F."/>
            <person name="Petit J.-L."/>
            <person name="Stange-Thomann N."/>
            <person name="Mauceli E."/>
            <person name="Bouneau L."/>
            <person name="Fischer C."/>
            <person name="Ozouf-Costaz C."/>
            <person name="Bernot A."/>
            <person name="Nicaud S."/>
            <person name="Jaffe D."/>
            <person name="Fisher S."/>
            <person name="Lutfalla G."/>
            <person name="Dossat C."/>
            <person name="Segurens B."/>
            <person name="Dasilva C."/>
            <person name="Salanoubat M."/>
            <person name="Levy M."/>
            <person name="Boudet N."/>
            <person name="Castellano S."/>
            <person name="Anthouard V."/>
            <person name="Jubin C."/>
            <person name="Castelli V."/>
            <person name="Katinka M."/>
            <person name="Vacherie B."/>
            <person name="Biemont C."/>
            <person name="Skalli Z."/>
            <person name="Cattolico L."/>
            <person name="Poulain J."/>
            <person name="De Berardinis V."/>
            <person name="Cruaud C."/>
            <person name="Duprat S."/>
            <person name="Brottier P."/>
            <person name="Coutanceau J.-P."/>
            <person name="Gouzy J."/>
            <person name="Parra G."/>
            <person name="Lardier G."/>
            <person name="Chapple C."/>
            <person name="McKernan K.J."/>
            <person name="McEwan P."/>
            <person name="Bosak S."/>
            <person name="Kellis M."/>
            <person name="Volff J.-N."/>
            <person name="Guigo R."/>
            <person name="Zody M.C."/>
            <person name="Mesirov J."/>
            <person name="Lindblad-Toh K."/>
            <person name="Birren B."/>
            <person name="Nusbaum C."/>
            <person name="Kahn D."/>
            <person name="Robinson-Rechavi M."/>
            <person name="Laudet V."/>
            <person name="Schachter V."/>
            <person name="Quetier F."/>
            <person name="Saurin W."/>
            <person name="Scarpelli C."/>
            <person name="Wincker P."/>
            <person name="Lander E.S."/>
            <person name="Weissenbach J."/>
            <person name="Roest Crollius H."/>
        </authorList>
    </citation>
    <scope>NUCLEOTIDE SEQUENCE [LARGE SCALE GENOMIC DNA]</scope>
</reference>
<comment type="caution">
    <text evidence="2">The sequence shown here is derived from an EMBL/GenBank/DDBJ whole genome shotgun (WGS) entry which is preliminary data.</text>
</comment>
<dbReference type="Pfam" id="PF16756">
    <property type="entry name" value="PALB2_WD40"/>
    <property type="match status" value="1"/>
</dbReference>
<dbReference type="InterPro" id="IPR015943">
    <property type="entry name" value="WD40/YVTN_repeat-like_dom_sf"/>
</dbReference>
<accession>Q4SMJ5</accession>
<dbReference type="OrthoDB" id="9936560at2759"/>
<reference evidence="2" key="2">
    <citation type="submission" date="2004-02" db="EMBL/GenBank/DDBJ databases">
        <authorList>
            <consortium name="Genoscope"/>
            <consortium name="Whitehead Institute Centre for Genome Research"/>
        </authorList>
    </citation>
    <scope>NUCLEOTIDE SEQUENCE</scope>
</reference>
<dbReference type="KEGG" id="tng:GSTEN00015732G001"/>
<evidence type="ECO:0000313" key="2">
    <source>
        <dbReference type="EMBL" id="CAF98137.1"/>
    </source>
</evidence>
<dbReference type="Gene3D" id="2.130.10.10">
    <property type="entry name" value="YVTN repeat-like/Quinoprotein amine dehydrogenase"/>
    <property type="match status" value="1"/>
</dbReference>